<comment type="caution">
    <text evidence="1">The sequence shown here is derived from an EMBL/GenBank/DDBJ whole genome shotgun (WGS) entry which is preliminary data.</text>
</comment>
<name>A0A166XSA7_9HYPO</name>
<proteinExistence type="predicted"/>
<accession>A0A166XSA7</accession>
<protein>
    <submittedName>
        <fullName evidence="1">Uncharacterized protein</fullName>
    </submittedName>
</protein>
<dbReference type="AlphaFoldDB" id="A0A166XSA7"/>
<organism evidence="1 2">
    <name type="scientific">Beauveria brongniartii RCEF 3172</name>
    <dbReference type="NCBI Taxonomy" id="1081107"/>
    <lineage>
        <taxon>Eukaryota</taxon>
        <taxon>Fungi</taxon>
        <taxon>Dikarya</taxon>
        <taxon>Ascomycota</taxon>
        <taxon>Pezizomycotina</taxon>
        <taxon>Sordariomycetes</taxon>
        <taxon>Hypocreomycetidae</taxon>
        <taxon>Hypocreales</taxon>
        <taxon>Cordycipitaceae</taxon>
        <taxon>Beauveria</taxon>
        <taxon>Beauveria brongniartii</taxon>
    </lineage>
</organism>
<dbReference type="Proteomes" id="UP000076863">
    <property type="component" value="Unassembled WGS sequence"/>
</dbReference>
<gene>
    <name evidence="1" type="ORF">BBO_08298</name>
</gene>
<dbReference type="EMBL" id="AZHA01000037">
    <property type="protein sequence ID" value="OAA36126.1"/>
    <property type="molecule type" value="Genomic_DNA"/>
</dbReference>
<evidence type="ECO:0000313" key="2">
    <source>
        <dbReference type="Proteomes" id="UP000076863"/>
    </source>
</evidence>
<sequence>MPTDTSTNPNANWDYDVPFYVPPEAELKTIVESQTLIKERYEDYRVEEENIQSFINGKDYPDGSFRDPASVATVMASCERLLYAIHDFFKARQLYIQKHGDDNGSIGRLPDNYGLFGRLSLHGIEEPLDYLYKVKNDEPQVRKVLAHLVVVLNSLRRIDPASEEEWEMILNQIELWHFQKIDLTYT</sequence>
<evidence type="ECO:0000313" key="1">
    <source>
        <dbReference type="EMBL" id="OAA36126.1"/>
    </source>
</evidence>
<reference evidence="1 2" key="1">
    <citation type="journal article" date="2016" name="Genome Biol. Evol.">
        <title>Divergent and convergent evolution of fungal pathogenicity.</title>
        <authorList>
            <person name="Shang Y."/>
            <person name="Xiao G."/>
            <person name="Zheng P."/>
            <person name="Cen K."/>
            <person name="Zhan S."/>
            <person name="Wang C."/>
        </authorList>
    </citation>
    <scope>NUCLEOTIDE SEQUENCE [LARGE SCALE GENOMIC DNA]</scope>
    <source>
        <strain evidence="1 2">RCEF 3172</strain>
    </source>
</reference>
<keyword evidence="2" id="KW-1185">Reference proteome</keyword>